<dbReference type="InterPro" id="IPR010730">
    <property type="entry name" value="HET"/>
</dbReference>
<dbReference type="Pfam" id="PF26639">
    <property type="entry name" value="Het-6_barrel"/>
    <property type="match status" value="1"/>
</dbReference>
<dbReference type="AlphaFoldDB" id="A0A8K0QZK8"/>
<name>A0A8K0QZK8_9PLEO</name>
<comment type="caution">
    <text evidence="2">The sequence shown here is derived from an EMBL/GenBank/DDBJ whole genome shotgun (WGS) entry which is preliminary data.</text>
</comment>
<dbReference type="Pfam" id="PF06985">
    <property type="entry name" value="HET"/>
    <property type="match status" value="1"/>
</dbReference>
<organism evidence="2 3">
    <name type="scientific">Paraphoma chrysanthemicola</name>
    <dbReference type="NCBI Taxonomy" id="798071"/>
    <lineage>
        <taxon>Eukaryota</taxon>
        <taxon>Fungi</taxon>
        <taxon>Dikarya</taxon>
        <taxon>Ascomycota</taxon>
        <taxon>Pezizomycotina</taxon>
        <taxon>Dothideomycetes</taxon>
        <taxon>Pleosporomycetidae</taxon>
        <taxon>Pleosporales</taxon>
        <taxon>Pleosporineae</taxon>
        <taxon>Phaeosphaeriaceae</taxon>
        <taxon>Paraphoma</taxon>
    </lineage>
</organism>
<evidence type="ECO:0000313" key="2">
    <source>
        <dbReference type="EMBL" id="KAH7076317.1"/>
    </source>
</evidence>
<evidence type="ECO:0000259" key="1">
    <source>
        <dbReference type="Pfam" id="PF06985"/>
    </source>
</evidence>
<dbReference type="Proteomes" id="UP000813461">
    <property type="component" value="Unassembled WGS sequence"/>
</dbReference>
<dbReference type="InterPro" id="IPR052895">
    <property type="entry name" value="HetReg/Transcr_Mod"/>
</dbReference>
<dbReference type="PANTHER" id="PTHR24148">
    <property type="entry name" value="ANKYRIN REPEAT DOMAIN-CONTAINING PROTEIN 39 HOMOLOG-RELATED"/>
    <property type="match status" value="1"/>
</dbReference>
<evidence type="ECO:0000313" key="3">
    <source>
        <dbReference type="Proteomes" id="UP000813461"/>
    </source>
</evidence>
<reference evidence="2" key="1">
    <citation type="journal article" date="2021" name="Nat. Commun.">
        <title>Genetic determinants of endophytism in the Arabidopsis root mycobiome.</title>
        <authorList>
            <person name="Mesny F."/>
            <person name="Miyauchi S."/>
            <person name="Thiergart T."/>
            <person name="Pickel B."/>
            <person name="Atanasova L."/>
            <person name="Karlsson M."/>
            <person name="Huettel B."/>
            <person name="Barry K.W."/>
            <person name="Haridas S."/>
            <person name="Chen C."/>
            <person name="Bauer D."/>
            <person name="Andreopoulos W."/>
            <person name="Pangilinan J."/>
            <person name="LaButti K."/>
            <person name="Riley R."/>
            <person name="Lipzen A."/>
            <person name="Clum A."/>
            <person name="Drula E."/>
            <person name="Henrissat B."/>
            <person name="Kohler A."/>
            <person name="Grigoriev I.V."/>
            <person name="Martin F.M."/>
            <person name="Hacquard S."/>
        </authorList>
    </citation>
    <scope>NUCLEOTIDE SEQUENCE</scope>
    <source>
        <strain evidence="2">MPI-SDFR-AT-0120</strain>
    </source>
</reference>
<accession>A0A8K0QZK8</accession>
<keyword evidence="3" id="KW-1185">Reference proteome</keyword>
<protein>
    <submittedName>
        <fullName evidence="2">Heterokaryon incompatibility protein-domain-containing protein</fullName>
    </submittedName>
</protein>
<proteinExistence type="predicted"/>
<sequence>MDEASHNSHDPIYRHLDAYRGSFRLLELCPGKFEDGIECELLVVDWHDHPHYESLSYTWGEPPSTRTMTLVGHTMLVGENLHSALRHLRYPDRARVLWIDALCINQSDEEEKTRQVGMMRRIYESCSECLIWLGQISMESDNQGSYTVKDAETAFEIIRLFAAAEPDGDLPANLRSSNARKGACNAIEGMMFWGNTWWRRIWTVQEAVIPTRKIITWQTLSISWDVCTQAAENMLNPSMRHYQLIDALSPEFSWSALNGFISPMLSLEFTREEALQTPLWTLQRWRHREATDPRDKVYALMGLFQDAHFPSITCDYTLSTVAVFKRLTLDLLLLERTLLPLVGLRGEPHATAGLPTWVLDMVRPPRPVNSGCKFWEHMDRFHQFHADNNMDLEMETLDDHSILSLRGLPVDVVLLVDEGIAVDERIILPDEDFIRVVKRRERISQNHFETSCHNTAISDSWEHAFWRTMLGDVITENELVKRRALGSDQELFRAFIDNSEANEVTESVRSMILNQAFFITQKGHIGIGPPNTKEGDTVWVLAGGRVPFVLRPTGNKLSQRQVAGEYMFVGDAFVQGVMDGEFIRNRQDELQRVLLD</sequence>
<feature type="domain" description="Heterokaryon incompatibility" evidence="1">
    <location>
        <begin position="52"/>
        <end position="206"/>
    </location>
</feature>
<dbReference type="EMBL" id="JAGMVJ010000019">
    <property type="protein sequence ID" value="KAH7076317.1"/>
    <property type="molecule type" value="Genomic_DNA"/>
</dbReference>
<gene>
    <name evidence="2" type="ORF">FB567DRAFT_596921</name>
</gene>
<dbReference type="PANTHER" id="PTHR24148:SF73">
    <property type="entry name" value="HET DOMAIN PROTEIN (AFU_ORTHOLOGUE AFUA_8G01020)"/>
    <property type="match status" value="1"/>
</dbReference>
<dbReference type="OrthoDB" id="3557394at2759"/>